<name>A0A4Y9Z8T7_9AGAM</name>
<evidence type="ECO:0000256" key="4">
    <source>
        <dbReference type="ARBA" id="ARBA00022490"/>
    </source>
</evidence>
<dbReference type="InterPro" id="IPR013144">
    <property type="entry name" value="CRA_dom"/>
</dbReference>
<dbReference type="GO" id="GO:0005737">
    <property type="term" value="C:cytoplasm"/>
    <property type="evidence" value="ECO:0007669"/>
    <property type="project" value="UniProtKB-SubCell"/>
</dbReference>
<feature type="binding site" evidence="11">
    <location>
        <position position="717"/>
    </location>
    <ligand>
        <name>Zn(2+)</name>
        <dbReference type="ChEBI" id="CHEBI:29105"/>
    </ligand>
</feature>
<feature type="domain" description="RING-Gid-type" evidence="16">
    <location>
        <begin position="327"/>
        <end position="396"/>
    </location>
</feature>
<dbReference type="PANTHER" id="PTHR12170:SF2">
    <property type="entry name" value="E3 UBIQUITIN-PROTEIN TRANSFERASE MAEA"/>
    <property type="match status" value="1"/>
</dbReference>
<dbReference type="OrthoDB" id="1933455at2759"/>
<evidence type="ECO:0000256" key="1">
    <source>
        <dbReference type="ARBA" id="ARBA00004141"/>
    </source>
</evidence>
<dbReference type="InterPro" id="IPR006595">
    <property type="entry name" value="CTLH_C"/>
</dbReference>
<evidence type="ECO:0000256" key="3">
    <source>
        <dbReference type="ARBA" id="ARBA00010615"/>
    </source>
</evidence>
<dbReference type="CDD" id="cd16659">
    <property type="entry name" value="RING-Ubox_Emp"/>
    <property type="match status" value="1"/>
</dbReference>
<accession>A0A4Y9Z8T7</accession>
<dbReference type="InterPro" id="IPR024964">
    <property type="entry name" value="CTLH/CRA"/>
</dbReference>
<dbReference type="SMART" id="SM00757">
    <property type="entry name" value="CRA"/>
    <property type="match status" value="1"/>
</dbReference>
<sequence length="747" mass="84786">MASNKLNIDGIMLFEQPFARVPYENYRKIFRASQKNIERELGAVQSAAADLARRTPDTQDSVRTLETMITRVETLKRKLSDLQDGPSAQTQAVMRERLHHLNSVDELQHPSDPEFVRWADTRLDRWLVDWALRHGKDKTARKIAQEKGIETLVDIDLFMDIRRIEDALGKHSCAEALAWCSENKSALRKLKVLLSSFSSIHVYSRAPQSTLEFDLRLQEYIELARARKAQEAMAYSKKHLVPWQETHLAQIQQASALLAFPPTTACGPYKRLYDPIRWTHLTHTFRLAIFNLNTLPSEPLLHLALYAGLASLKLPACYEPGTRNPDCPVCDPPLGRLATEVPYSHHVNSTIVCRISGRIMHGDNPPMAFPNGYVYSREALEEMAAKNGGVVKCPRSGMECEFSKLTKLPLSCPPHPSLQAENPLVYPENQMPDGARQRRAASPKHEPDVVGHDTDKSETSTTKTESLTIHWSDLPEWMHDNEYILTGYRRELNSWTACVLSVFRYLHNETVNIHSHLEAAFLFLFFLATFDGAYLSAYDTVSWKDYAVFTIFLSAGIFCFFSSAFFHISTAHSQPVSSRCHAFDYSGIVVMIVGSSYPAIYYAFYCEWYYQVAYLTLITTLGLLAAYIVLNPEYSRPTHRGARTKVFIALGLSSVWPVSHALFSHGFKTLCHEMGFQWLLLSGAMYIVGALLYANRIPEKLAPGKFDYFFASHQIFHFFVVGAALAHYACILIAFNHWHDKIRICPS</sequence>
<feature type="transmembrane region" description="Helical" evidence="14">
    <location>
        <begin position="715"/>
        <end position="738"/>
    </location>
</feature>
<evidence type="ECO:0000259" key="16">
    <source>
        <dbReference type="PROSITE" id="PS51867"/>
    </source>
</evidence>
<keyword evidence="10 14" id="KW-0472">Membrane</keyword>
<comment type="caution">
    <text evidence="17">The sequence shown here is derived from an EMBL/GenBank/DDBJ whole genome shotgun (WGS) entry which is preliminary data.</text>
</comment>
<feature type="transmembrane region" description="Helical" evidence="14">
    <location>
        <begin position="582"/>
        <end position="602"/>
    </location>
</feature>
<dbReference type="GO" id="GO:0005634">
    <property type="term" value="C:nucleus"/>
    <property type="evidence" value="ECO:0007669"/>
    <property type="project" value="TreeGrafter"/>
</dbReference>
<keyword evidence="9 14" id="KW-1133">Transmembrane helix</keyword>
<comment type="subcellular location">
    <subcellularLocation>
        <location evidence="2">Cytoplasm</location>
    </subcellularLocation>
    <subcellularLocation>
        <location evidence="1">Membrane</location>
        <topology evidence="1">Multi-pass membrane protein</topology>
    </subcellularLocation>
</comment>
<evidence type="ECO:0000256" key="12">
    <source>
        <dbReference type="PROSITE-ProRule" id="PRU01215"/>
    </source>
</evidence>
<keyword evidence="4" id="KW-0963">Cytoplasm</keyword>
<dbReference type="InterPro" id="IPR004254">
    <property type="entry name" value="AdipoR/HlyIII-related"/>
</dbReference>
<reference evidence="17 18" key="1">
    <citation type="submission" date="2019-02" db="EMBL/GenBank/DDBJ databases">
        <title>Genome sequencing of the rare red list fungi Dentipellis fragilis.</title>
        <authorList>
            <person name="Buettner E."/>
            <person name="Kellner H."/>
        </authorList>
    </citation>
    <scope>NUCLEOTIDE SEQUENCE [LARGE SCALE GENOMIC DNA]</scope>
    <source>
        <strain evidence="17 18">DSM 105465</strain>
    </source>
</reference>
<evidence type="ECO:0000256" key="14">
    <source>
        <dbReference type="SAM" id="Phobius"/>
    </source>
</evidence>
<dbReference type="GO" id="GO:0034657">
    <property type="term" value="C:GID complex"/>
    <property type="evidence" value="ECO:0007669"/>
    <property type="project" value="TreeGrafter"/>
</dbReference>
<dbReference type="GO" id="GO:0043161">
    <property type="term" value="P:proteasome-mediated ubiquitin-dependent protein catabolic process"/>
    <property type="evidence" value="ECO:0007669"/>
    <property type="project" value="InterPro"/>
</dbReference>
<organism evidence="17 18">
    <name type="scientific">Dentipellis fragilis</name>
    <dbReference type="NCBI Taxonomy" id="205917"/>
    <lineage>
        <taxon>Eukaryota</taxon>
        <taxon>Fungi</taxon>
        <taxon>Dikarya</taxon>
        <taxon>Basidiomycota</taxon>
        <taxon>Agaricomycotina</taxon>
        <taxon>Agaricomycetes</taxon>
        <taxon>Russulales</taxon>
        <taxon>Hericiaceae</taxon>
        <taxon>Dentipellis</taxon>
    </lineage>
</organism>
<evidence type="ECO:0000259" key="15">
    <source>
        <dbReference type="PROSITE" id="PS50897"/>
    </source>
</evidence>
<protein>
    <recommendedName>
        <fullName evidence="19">Macrophage erythroblast attacher</fullName>
    </recommendedName>
</protein>
<dbReference type="AlphaFoldDB" id="A0A4Y9Z8T7"/>
<feature type="compositionally biased region" description="Basic and acidic residues" evidence="13">
    <location>
        <begin position="443"/>
        <end position="458"/>
    </location>
</feature>
<evidence type="ECO:0000256" key="13">
    <source>
        <dbReference type="SAM" id="MobiDB-lite"/>
    </source>
</evidence>
<feature type="transmembrane region" description="Helical" evidence="14">
    <location>
        <begin position="675"/>
        <end position="694"/>
    </location>
</feature>
<dbReference type="EMBL" id="SEOQ01000115">
    <property type="protein sequence ID" value="TFY70221.1"/>
    <property type="molecule type" value="Genomic_DNA"/>
</dbReference>
<dbReference type="SMART" id="SM00668">
    <property type="entry name" value="CTLH"/>
    <property type="match status" value="1"/>
</dbReference>
<feature type="transmembrane region" description="Helical" evidence="14">
    <location>
        <begin position="549"/>
        <end position="570"/>
    </location>
</feature>
<dbReference type="PROSITE" id="PS50897">
    <property type="entry name" value="CTLH"/>
    <property type="match status" value="1"/>
</dbReference>
<comment type="similarity">
    <text evidence="3">Belongs to the FYV10 family.</text>
</comment>
<feature type="transmembrane region" description="Helical" evidence="14">
    <location>
        <begin position="519"/>
        <end position="537"/>
    </location>
</feature>
<evidence type="ECO:0000256" key="5">
    <source>
        <dbReference type="ARBA" id="ARBA00022692"/>
    </source>
</evidence>
<evidence type="ECO:0000256" key="8">
    <source>
        <dbReference type="ARBA" id="ARBA00022833"/>
    </source>
</evidence>
<feature type="binding site" evidence="11">
    <location>
        <position position="567"/>
    </location>
    <ligand>
        <name>Zn(2+)</name>
        <dbReference type="ChEBI" id="CHEBI:29105"/>
    </ligand>
</feature>
<dbReference type="Proteomes" id="UP000298327">
    <property type="component" value="Unassembled WGS sequence"/>
</dbReference>
<dbReference type="STRING" id="205917.A0A4Y9Z8T7"/>
<feature type="domain" description="CTLH" evidence="15">
    <location>
        <begin position="158"/>
        <end position="231"/>
    </location>
</feature>
<evidence type="ECO:0000256" key="7">
    <source>
        <dbReference type="ARBA" id="ARBA00022771"/>
    </source>
</evidence>
<evidence type="ECO:0000256" key="11">
    <source>
        <dbReference type="PIRSR" id="PIRSR604254-1"/>
    </source>
</evidence>
<feature type="transmembrane region" description="Helical" evidence="14">
    <location>
        <begin position="642"/>
        <end position="663"/>
    </location>
</feature>
<evidence type="ECO:0000256" key="6">
    <source>
        <dbReference type="ARBA" id="ARBA00022723"/>
    </source>
</evidence>
<gene>
    <name evidence="17" type="ORF">EVG20_g2804</name>
</gene>
<keyword evidence="6 11" id="KW-0479">Metal-binding</keyword>
<evidence type="ECO:0000256" key="10">
    <source>
        <dbReference type="ARBA" id="ARBA00023136"/>
    </source>
</evidence>
<dbReference type="Pfam" id="PF10607">
    <property type="entry name" value="CTLH"/>
    <property type="match status" value="1"/>
</dbReference>
<dbReference type="GO" id="GO:0008270">
    <property type="term" value="F:zinc ion binding"/>
    <property type="evidence" value="ECO:0007669"/>
    <property type="project" value="UniProtKB-KW"/>
</dbReference>
<keyword evidence="7 12" id="KW-0863">Zinc-finger</keyword>
<evidence type="ECO:0000256" key="9">
    <source>
        <dbReference type="ARBA" id="ARBA00022989"/>
    </source>
</evidence>
<evidence type="ECO:0000313" key="18">
    <source>
        <dbReference type="Proteomes" id="UP000298327"/>
    </source>
</evidence>
<feature type="transmembrane region" description="Helical" evidence="14">
    <location>
        <begin position="608"/>
        <end position="630"/>
    </location>
</feature>
<proteinExistence type="inferred from homology"/>
<dbReference type="PROSITE" id="PS51867">
    <property type="entry name" value="ZF_RING_GID"/>
    <property type="match status" value="1"/>
</dbReference>
<dbReference type="Pfam" id="PF03006">
    <property type="entry name" value="HlyIII"/>
    <property type="match status" value="1"/>
</dbReference>
<dbReference type="GO" id="GO:0016020">
    <property type="term" value="C:membrane"/>
    <property type="evidence" value="ECO:0007669"/>
    <property type="project" value="UniProtKB-SubCell"/>
</dbReference>
<feature type="binding site" evidence="11">
    <location>
        <position position="713"/>
    </location>
    <ligand>
        <name>Zn(2+)</name>
        <dbReference type="ChEBI" id="CHEBI:29105"/>
    </ligand>
</feature>
<evidence type="ECO:0000313" key="17">
    <source>
        <dbReference type="EMBL" id="TFY70221.1"/>
    </source>
</evidence>
<dbReference type="InterPro" id="IPR045098">
    <property type="entry name" value="Fyv10_fam"/>
</dbReference>
<feature type="region of interest" description="Disordered" evidence="13">
    <location>
        <begin position="425"/>
        <end position="462"/>
    </location>
</feature>
<feature type="zinc finger region" description="RING-Gid-type" evidence="12">
    <location>
        <begin position="327"/>
        <end position="396"/>
    </location>
</feature>
<keyword evidence="5 14" id="KW-0812">Transmembrane</keyword>
<dbReference type="PANTHER" id="PTHR12170">
    <property type="entry name" value="MACROPHAGE ERYTHROBLAST ATTACHER-RELATED"/>
    <property type="match status" value="1"/>
</dbReference>
<dbReference type="GO" id="GO:0061630">
    <property type="term" value="F:ubiquitin protein ligase activity"/>
    <property type="evidence" value="ECO:0007669"/>
    <property type="project" value="InterPro"/>
</dbReference>
<evidence type="ECO:0008006" key="19">
    <source>
        <dbReference type="Google" id="ProtNLM"/>
    </source>
</evidence>
<keyword evidence="8 11" id="KW-0862">Zinc</keyword>
<dbReference type="InterPro" id="IPR044063">
    <property type="entry name" value="ZF_RING_GID"/>
</dbReference>
<evidence type="ECO:0000256" key="2">
    <source>
        <dbReference type="ARBA" id="ARBA00004496"/>
    </source>
</evidence>
<keyword evidence="18" id="KW-1185">Reference proteome</keyword>